<evidence type="ECO:0000256" key="6">
    <source>
        <dbReference type="ARBA" id="ARBA00023136"/>
    </source>
</evidence>
<feature type="transmembrane region" description="Helical" evidence="8">
    <location>
        <begin position="229"/>
        <end position="250"/>
    </location>
</feature>
<feature type="transmembrane region" description="Helical" evidence="8">
    <location>
        <begin position="331"/>
        <end position="350"/>
    </location>
</feature>
<dbReference type="AlphaFoldDB" id="A0A1G8VFA3"/>
<feature type="transmembrane region" description="Helical" evidence="8">
    <location>
        <begin position="142"/>
        <end position="167"/>
    </location>
</feature>
<evidence type="ECO:0000313" key="10">
    <source>
        <dbReference type="EMBL" id="SDJ64761.1"/>
    </source>
</evidence>
<keyword evidence="5 8" id="KW-1133">Transmembrane helix</keyword>
<feature type="transmembrane region" description="Helical" evidence="8">
    <location>
        <begin position="86"/>
        <end position="110"/>
    </location>
</feature>
<keyword evidence="2" id="KW-0813">Transport</keyword>
<dbReference type="InterPro" id="IPR036259">
    <property type="entry name" value="MFS_trans_sf"/>
</dbReference>
<evidence type="ECO:0000259" key="9">
    <source>
        <dbReference type="PROSITE" id="PS50850"/>
    </source>
</evidence>
<gene>
    <name evidence="10" type="ORF">SAMN05216192_12111</name>
</gene>
<dbReference type="PANTHER" id="PTHR42718:SF46">
    <property type="entry name" value="BLR6921 PROTEIN"/>
    <property type="match status" value="1"/>
</dbReference>
<feature type="transmembrane region" description="Helical" evidence="8">
    <location>
        <begin position="362"/>
        <end position="385"/>
    </location>
</feature>
<keyword evidence="4 8" id="KW-0812">Transmembrane</keyword>
<dbReference type="InterPro" id="IPR020846">
    <property type="entry name" value="MFS_dom"/>
</dbReference>
<evidence type="ECO:0000313" key="11">
    <source>
        <dbReference type="Proteomes" id="UP000199050"/>
    </source>
</evidence>
<dbReference type="PRINTS" id="PR01036">
    <property type="entry name" value="TCRTETB"/>
</dbReference>
<feature type="region of interest" description="Disordered" evidence="7">
    <location>
        <begin position="258"/>
        <end position="283"/>
    </location>
</feature>
<evidence type="ECO:0000256" key="2">
    <source>
        <dbReference type="ARBA" id="ARBA00022448"/>
    </source>
</evidence>
<feature type="transmembrane region" description="Helical" evidence="8">
    <location>
        <begin position="391"/>
        <end position="417"/>
    </location>
</feature>
<reference evidence="11" key="1">
    <citation type="submission" date="2016-10" db="EMBL/GenBank/DDBJ databases">
        <authorList>
            <person name="Varghese N."/>
            <person name="Submissions S."/>
        </authorList>
    </citation>
    <scope>NUCLEOTIDE SEQUENCE [LARGE SCALE GENOMIC DNA]</scope>
    <source>
        <strain evidence="11">CGMCC 1.11012</strain>
    </source>
</reference>
<dbReference type="OrthoDB" id="102502at2"/>
<dbReference type="GO" id="GO:0005886">
    <property type="term" value="C:plasma membrane"/>
    <property type="evidence" value="ECO:0007669"/>
    <property type="project" value="UniProtKB-SubCell"/>
</dbReference>
<name>A0A1G8VFA3_9BACL</name>
<dbReference type="Gene3D" id="1.20.1720.10">
    <property type="entry name" value="Multidrug resistance protein D"/>
    <property type="match status" value="1"/>
</dbReference>
<evidence type="ECO:0000256" key="8">
    <source>
        <dbReference type="SAM" id="Phobius"/>
    </source>
</evidence>
<dbReference type="CDD" id="cd17321">
    <property type="entry name" value="MFS_MMR_MDR_like"/>
    <property type="match status" value="1"/>
</dbReference>
<keyword evidence="6 8" id="KW-0472">Membrane</keyword>
<accession>A0A1G8VFA3</accession>
<dbReference type="InterPro" id="IPR011701">
    <property type="entry name" value="MFS"/>
</dbReference>
<protein>
    <submittedName>
        <fullName evidence="10">Multidrug resistance protein</fullName>
    </submittedName>
</protein>
<feature type="transmembrane region" description="Helical" evidence="8">
    <location>
        <begin position="116"/>
        <end position="135"/>
    </location>
</feature>
<comment type="subcellular location">
    <subcellularLocation>
        <location evidence="1">Cell membrane</location>
        <topology evidence="1">Multi-pass membrane protein</topology>
    </subcellularLocation>
</comment>
<evidence type="ECO:0000256" key="7">
    <source>
        <dbReference type="SAM" id="MobiDB-lite"/>
    </source>
</evidence>
<evidence type="ECO:0000256" key="5">
    <source>
        <dbReference type="ARBA" id="ARBA00022989"/>
    </source>
</evidence>
<dbReference type="Gene3D" id="1.20.1250.20">
    <property type="entry name" value="MFS general substrate transporter like domains"/>
    <property type="match status" value="1"/>
</dbReference>
<sequence>MNSPDVRAPRRVNLSPVKVVICLGAFLSNLSAGMFNIALVDISTDLNIPVASAQWVVSIYLLVISVLLPVMGRLGDMLGRRKVHNFGLFAFAFGALGCALAPNVVLLLVFRVIQGVGASMYQATNMALIVSVFPGEQRGRALGLMSTFVAAGSMAGPALGGFLIQWLSWESNFWLLAAVAGAVGVLAHLLIPPDMETEGGRLNLGGAAWSAVALSALMLALDLGGRTSFLSLPVLLLFAASAGTAAAYASHTRAAGRREKQPAVEAEAKESVEAGPRLGRNRPASVVPGKRGFADRSFVMGIAITVITYMAAFTAQLALPAVLRLSGAEPAWIGLIMIGYPLALVVTAPLSGGIADRKGPLGILAAGLLLMSATLLALGFAAPALGAGTMFLPVLLLGCAMGMITSPNTSIVMGLAAKARLGMVSSILALSRNIGMMLGTAAGGLVIGSGITGEGGTYRAVFLACAAGVAAACIWLLYSFRRSGKQEGAGLRGSAR</sequence>
<feature type="compositionally biased region" description="Basic and acidic residues" evidence="7">
    <location>
        <begin position="258"/>
        <end position="272"/>
    </location>
</feature>
<feature type="transmembrane region" description="Helical" evidence="8">
    <location>
        <begin position="298"/>
        <end position="319"/>
    </location>
</feature>
<evidence type="ECO:0000256" key="4">
    <source>
        <dbReference type="ARBA" id="ARBA00022692"/>
    </source>
</evidence>
<dbReference type="STRING" id="1174501.SAMN05216192_12111"/>
<dbReference type="SUPFAM" id="SSF103473">
    <property type="entry name" value="MFS general substrate transporter"/>
    <property type="match status" value="1"/>
</dbReference>
<proteinExistence type="predicted"/>
<feature type="transmembrane region" description="Helical" evidence="8">
    <location>
        <begin position="429"/>
        <end position="451"/>
    </location>
</feature>
<keyword evidence="11" id="KW-1185">Reference proteome</keyword>
<dbReference type="Pfam" id="PF07690">
    <property type="entry name" value="MFS_1"/>
    <property type="match status" value="2"/>
</dbReference>
<dbReference type="PANTHER" id="PTHR42718">
    <property type="entry name" value="MAJOR FACILITATOR SUPERFAMILY MULTIDRUG TRANSPORTER MFSC"/>
    <property type="match status" value="1"/>
</dbReference>
<dbReference type="PROSITE" id="PS50850">
    <property type="entry name" value="MFS"/>
    <property type="match status" value="1"/>
</dbReference>
<evidence type="ECO:0000256" key="3">
    <source>
        <dbReference type="ARBA" id="ARBA00022475"/>
    </source>
</evidence>
<feature type="transmembrane region" description="Helical" evidence="8">
    <location>
        <begin position="457"/>
        <end position="478"/>
    </location>
</feature>
<feature type="transmembrane region" description="Helical" evidence="8">
    <location>
        <begin position="52"/>
        <end position="74"/>
    </location>
</feature>
<feature type="domain" description="Major facilitator superfamily (MFS) profile" evidence="9">
    <location>
        <begin position="17"/>
        <end position="484"/>
    </location>
</feature>
<evidence type="ECO:0000256" key="1">
    <source>
        <dbReference type="ARBA" id="ARBA00004651"/>
    </source>
</evidence>
<feature type="transmembrane region" description="Helical" evidence="8">
    <location>
        <begin position="173"/>
        <end position="191"/>
    </location>
</feature>
<keyword evidence="3" id="KW-1003">Cell membrane</keyword>
<feature type="transmembrane region" description="Helical" evidence="8">
    <location>
        <begin position="20"/>
        <end position="40"/>
    </location>
</feature>
<dbReference type="EMBL" id="FNDX01000021">
    <property type="protein sequence ID" value="SDJ64761.1"/>
    <property type="molecule type" value="Genomic_DNA"/>
</dbReference>
<feature type="transmembrane region" description="Helical" evidence="8">
    <location>
        <begin position="203"/>
        <end position="223"/>
    </location>
</feature>
<organism evidence="10 11">
    <name type="scientific">Paenibacillus typhae</name>
    <dbReference type="NCBI Taxonomy" id="1174501"/>
    <lineage>
        <taxon>Bacteria</taxon>
        <taxon>Bacillati</taxon>
        <taxon>Bacillota</taxon>
        <taxon>Bacilli</taxon>
        <taxon>Bacillales</taxon>
        <taxon>Paenibacillaceae</taxon>
        <taxon>Paenibacillus</taxon>
    </lineage>
</organism>
<dbReference type="Proteomes" id="UP000199050">
    <property type="component" value="Unassembled WGS sequence"/>
</dbReference>
<dbReference type="GO" id="GO:0022857">
    <property type="term" value="F:transmembrane transporter activity"/>
    <property type="evidence" value="ECO:0007669"/>
    <property type="project" value="InterPro"/>
</dbReference>